<protein>
    <recommendedName>
        <fullName evidence="7">Zinc finger and BTB domain containing 3</fullName>
    </recommendedName>
</protein>
<dbReference type="InterPro" id="IPR013087">
    <property type="entry name" value="Znf_C2H2_type"/>
</dbReference>
<dbReference type="PANTHER" id="PTHR46105:SF28">
    <property type="entry name" value="ZINC FINGER PROTEIN 37-LIKE"/>
    <property type="match status" value="1"/>
</dbReference>
<feature type="compositionally biased region" description="Polar residues" evidence="2">
    <location>
        <begin position="457"/>
        <end position="471"/>
    </location>
</feature>
<dbReference type="SMART" id="SM00355">
    <property type="entry name" value="ZnF_C2H2"/>
    <property type="match status" value="2"/>
</dbReference>
<feature type="compositionally biased region" description="Basic and acidic residues" evidence="2">
    <location>
        <begin position="367"/>
        <end position="388"/>
    </location>
</feature>
<name>A0A9N7VE81_PLEPL</name>
<dbReference type="Pfam" id="PF00096">
    <property type="entry name" value="zf-C2H2"/>
    <property type="match status" value="1"/>
</dbReference>
<feature type="region of interest" description="Disordered" evidence="2">
    <location>
        <begin position="448"/>
        <end position="471"/>
    </location>
</feature>
<evidence type="ECO:0000313" key="5">
    <source>
        <dbReference type="EMBL" id="CAB1451072.1"/>
    </source>
</evidence>
<dbReference type="GO" id="GO:0000981">
    <property type="term" value="F:DNA-binding transcription factor activity, RNA polymerase II-specific"/>
    <property type="evidence" value="ECO:0007669"/>
    <property type="project" value="TreeGrafter"/>
</dbReference>
<dbReference type="FunFam" id="3.30.160.60:FF:000114">
    <property type="entry name" value="Zinc finger and BTB domain-containing protein 18"/>
    <property type="match status" value="1"/>
</dbReference>
<comment type="caution">
    <text evidence="5">The sequence shown here is derived from an EMBL/GenBank/DDBJ whole genome shotgun (WGS) entry which is preliminary data.</text>
</comment>
<dbReference type="Pfam" id="PF00651">
    <property type="entry name" value="BTB"/>
    <property type="match status" value="1"/>
</dbReference>
<dbReference type="Proteomes" id="UP001153269">
    <property type="component" value="Unassembled WGS sequence"/>
</dbReference>
<dbReference type="GO" id="GO:0008270">
    <property type="term" value="F:zinc ion binding"/>
    <property type="evidence" value="ECO:0007669"/>
    <property type="project" value="UniProtKB-KW"/>
</dbReference>
<feature type="region of interest" description="Disordered" evidence="2">
    <location>
        <begin position="648"/>
        <end position="670"/>
    </location>
</feature>
<accession>A0A9N7VE81</accession>
<evidence type="ECO:0008006" key="7">
    <source>
        <dbReference type="Google" id="ProtNLM"/>
    </source>
</evidence>
<dbReference type="InterPro" id="IPR050457">
    <property type="entry name" value="ZnFinger_BTB_dom_contain"/>
</dbReference>
<feature type="compositionally biased region" description="Low complexity" evidence="2">
    <location>
        <begin position="328"/>
        <end position="340"/>
    </location>
</feature>
<feature type="compositionally biased region" description="Polar residues" evidence="2">
    <location>
        <begin position="316"/>
        <end position="327"/>
    </location>
</feature>
<evidence type="ECO:0000256" key="1">
    <source>
        <dbReference type="PROSITE-ProRule" id="PRU00042"/>
    </source>
</evidence>
<dbReference type="PROSITE" id="PS00028">
    <property type="entry name" value="ZINC_FINGER_C2H2_1"/>
    <property type="match status" value="2"/>
</dbReference>
<dbReference type="InterPro" id="IPR000210">
    <property type="entry name" value="BTB/POZ_dom"/>
</dbReference>
<feature type="region of interest" description="Disordered" evidence="2">
    <location>
        <begin position="537"/>
        <end position="561"/>
    </location>
</feature>
<dbReference type="FunFam" id="3.30.160.60:FF:000892">
    <property type="entry name" value="zinc finger and BTB domain-containing protein 3"/>
    <property type="match status" value="1"/>
</dbReference>
<proteinExistence type="predicted"/>
<sequence length="670" mass="72954">MNQRRRHDFCQQTCSQLPTSSCSRNPPVGGGVAGGVRPSQPKHQRGRAAFCLGWKQTSSICRSVTRDAKTALRDTRATLPVMEFPQHSQQLLTALRSQRQRGFLCDCTVLVGSSRFMAHRAVLASCSPFFHMFYSDSPGSNGENKSTCSVTLDSDIVTAAAFGLLLDFVYEGVLQLEEAPPVEDILAAASFLHMNEVVRVCKRRLQRRGPLAEADSTRSEESAGVRKAIEMGRESDGGGTEPVVAMAGDHLNSVAAAVRLSPVAVERQLESVKSERRTSGGSSEARIHTLLSPDLADTTQPGHTKMGVGGRGEGSALSSPCSTTEMYSSNQQPSSSSSSSLIPVSVAGGRSGVALSESSFSPSLHQDVPRLPRHNDVRKRLETDHRGTSDGGQQMVMLIHASAPNSHLQSNPAPSPIQRAPPQIRIQNTLSLQSQSSDFHIHCQPPNLGRPEGDTGASPTTRNVGGVRTASSNEKNVTVKVEAIVISDEELEEENREREPVMELDNDFEEDLQEEELNSPQFLHSHPQALLQMTSHSNDYSFPLSPSSSSSGAGPSLQEPSSFAASLITPSTAQQHLETPTYYQDSMGNFMEDVPTCGVCGKTFSCTYTLRRHAIVHTRERPYECRYCYRSYTQSGDLYRHIRKAHDQTLPAKRSKADMELSPQPPPDLS</sequence>
<feature type="domain" description="C2H2-type" evidence="4">
    <location>
        <begin position="623"/>
        <end position="651"/>
    </location>
</feature>
<evidence type="ECO:0000256" key="2">
    <source>
        <dbReference type="SAM" id="MobiDB-lite"/>
    </source>
</evidence>
<dbReference type="Gene3D" id="3.30.160.60">
    <property type="entry name" value="Classic Zinc Finger"/>
    <property type="match status" value="2"/>
</dbReference>
<dbReference type="SUPFAM" id="SSF57667">
    <property type="entry name" value="beta-beta-alpha zinc fingers"/>
    <property type="match status" value="1"/>
</dbReference>
<keyword evidence="1" id="KW-0863">Zinc-finger</keyword>
<dbReference type="InterPro" id="IPR011333">
    <property type="entry name" value="SKP1/BTB/POZ_sf"/>
</dbReference>
<feature type="domain" description="C2H2-type" evidence="4">
    <location>
        <begin position="595"/>
        <end position="622"/>
    </location>
</feature>
<dbReference type="EMBL" id="CADEAL010004075">
    <property type="protein sequence ID" value="CAB1451072.1"/>
    <property type="molecule type" value="Genomic_DNA"/>
</dbReference>
<feature type="region of interest" description="Disordered" evidence="2">
    <location>
        <begin position="20"/>
        <end position="41"/>
    </location>
</feature>
<dbReference type="PROSITE" id="PS50157">
    <property type="entry name" value="ZINC_FINGER_C2H2_2"/>
    <property type="match status" value="2"/>
</dbReference>
<dbReference type="PANTHER" id="PTHR46105">
    <property type="entry name" value="AGAP004733-PA"/>
    <property type="match status" value="1"/>
</dbReference>
<organism evidence="5 6">
    <name type="scientific">Pleuronectes platessa</name>
    <name type="common">European plaice</name>
    <dbReference type="NCBI Taxonomy" id="8262"/>
    <lineage>
        <taxon>Eukaryota</taxon>
        <taxon>Metazoa</taxon>
        <taxon>Chordata</taxon>
        <taxon>Craniata</taxon>
        <taxon>Vertebrata</taxon>
        <taxon>Euteleostomi</taxon>
        <taxon>Actinopterygii</taxon>
        <taxon>Neopterygii</taxon>
        <taxon>Teleostei</taxon>
        <taxon>Neoteleostei</taxon>
        <taxon>Acanthomorphata</taxon>
        <taxon>Carangaria</taxon>
        <taxon>Pleuronectiformes</taxon>
        <taxon>Pleuronectoidei</taxon>
        <taxon>Pleuronectidae</taxon>
        <taxon>Pleuronectes</taxon>
    </lineage>
</organism>
<dbReference type="SUPFAM" id="SSF54695">
    <property type="entry name" value="POZ domain"/>
    <property type="match status" value="1"/>
</dbReference>
<gene>
    <name evidence="5" type="ORF">PLEPLA_LOCUS38765</name>
</gene>
<feature type="compositionally biased region" description="Basic and acidic residues" evidence="2">
    <location>
        <begin position="268"/>
        <end position="278"/>
    </location>
</feature>
<dbReference type="SMART" id="SM00225">
    <property type="entry name" value="BTB"/>
    <property type="match status" value="1"/>
</dbReference>
<evidence type="ECO:0000313" key="6">
    <source>
        <dbReference type="Proteomes" id="UP001153269"/>
    </source>
</evidence>
<feature type="compositionally biased region" description="Low complexity" evidence="2">
    <location>
        <begin position="541"/>
        <end position="557"/>
    </location>
</feature>
<dbReference type="Gene3D" id="3.30.710.10">
    <property type="entry name" value="Potassium Channel Kv1.1, Chain A"/>
    <property type="match status" value="1"/>
</dbReference>
<reference evidence="5" key="1">
    <citation type="submission" date="2020-03" db="EMBL/GenBank/DDBJ databases">
        <authorList>
            <person name="Weist P."/>
        </authorList>
    </citation>
    <scope>NUCLEOTIDE SEQUENCE</scope>
</reference>
<dbReference type="AlphaFoldDB" id="A0A9N7VE81"/>
<feature type="region of interest" description="Disordered" evidence="2">
    <location>
        <begin position="268"/>
        <end position="392"/>
    </location>
</feature>
<dbReference type="InterPro" id="IPR036236">
    <property type="entry name" value="Znf_C2H2_sf"/>
</dbReference>
<feature type="domain" description="BTB" evidence="3">
    <location>
        <begin position="105"/>
        <end position="178"/>
    </location>
</feature>
<evidence type="ECO:0000259" key="4">
    <source>
        <dbReference type="PROSITE" id="PS50157"/>
    </source>
</evidence>
<keyword evidence="1" id="KW-0479">Metal-binding</keyword>
<dbReference type="PROSITE" id="PS50097">
    <property type="entry name" value="BTB"/>
    <property type="match status" value="1"/>
</dbReference>
<dbReference type="GO" id="GO:0000978">
    <property type="term" value="F:RNA polymerase II cis-regulatory region sequence-specific DNA binding"/>
    <property type="evidence" value="ECO:0007669"/>
    <property type="project" value="TreeGrafter"/>
</dbReference>
<keyword evidence="6" id="KW-1185">Reference proteome</keyword>
<keyword evidence="1" id="KW-0862">Zinc</keyword>
<evidence type="ECO:0000259" key="3">
    <source>
        <dbReference type="PROSITE" id="PS50097"/>
    </source>
</evidence>